<keyword evidence="1" id="KW-0812">Transmembrane</keyword>
<sequence length="229" mass="26056">MNWKGHTILGIIFGLPFISSPEQIFLVLAGALYPDLDHDVKEDIVKRGLLISGGIVFINILLYFFDKKLFNIELFILGVSVFLIYLIPYFSEHRGLTHTFWSLIFVSSILGYLSYKLSFISSVFAGLISLLMVTNEALLGRIMMYAIFAWAVLDILNLKLGVSGLYHYILPVAFGYLSHIFGDTMTPAGVRAFYPVSNYKMKKKEGYLILILWILAVLYFWRGMILSII</sequence>
<dbReference type="eggNOG" id="arCOG04880">
    <property type="taxonomic scope" value="Archaea"/>
</dbReference>
<dbReference type="GO" id="GO:0016787">
    <property type="term" value="F:hydrolase activity"/>
    <property type="evidence" value="ECO:0007669"/>
    <property type="project" value="UniProtKB-KW"/>
</dbReference>
<keyword evidence="1" id="KW-1133">Transmembrane helix</keyword>
<protein>
    <submittedName>
        <fullName evidence="2">Membrane-bound metal-dependent hydrolase</fullName>
    </submittedName>
</protein>
<evidence type="ECO:0000313" key="3">
    <source>
        <dbReference type="Proteomes" id="UP000002063"/>
    </source>
</evidence>
<feature type="transmembrane region" description="Helical" evidence="1">
    <location>
        <begin position="7"/>
        <end position="32"/>
    </location>
</feature>
<dbReference type="OrthoDB" id="118042at2157"/>
<dbReference type="HOGENOM" id="CLU_1140581_0_0_2"/>
<gene>
    <name evidence="2" type="ordered locus">Metvu_0019</name>
</gene>
<feature type="transmembrane region" description="Helical" evidence="1">
    <location>
        <begin position="44"/>
        <end position="65"/>
    </location>
</feature>
<keyword evidence="2" id="KW-0378">Hydrolase</keyword>
<organism evidence="2 3">
    <name type="scientific">Methanocaldococcus vulcanius (strain ATCC 700851 / DSM 12094 / M7)</name>
    <name type="common">Methanococcus vulcanius</name>
    <dbReference type="NCBI Taxonomy" id="579137"/>
    <lineage>
        <taxon>Archaea</taxon>
        <taxon>Methanobacteriati</taxon>
        <taxon>Methanobacteriota</taxon>
        <taxon>Methanomada group</taxon>
        <taxon>Methanococci</taxon>
        <taxon>Methanococcales</taxon>
        <taxon>Methanocaldococcaceae</taxon>
        <taxon>Methanocaldococcus</taxon>
    </lineage>
</organism>
<proteinExistence type="predicted"/>
<feature type="transmembrane region" description="Helical" evidence="1">
    <location>
        <begin position="127"/>
        <end position="153"/>
    </location>
</feature>
<dbReference type="EMBL" id="CP001787">
    <property type="protein sequence ID" value="ACX71892.1"/>
    <property type="molecule type" value="Genomic_DNA"/>
</dbReference>
<feature type="transmembrane region" description="Helical" evidence="1">
    <location>
        <begin position="72"/>
        <end position="90"/>
    </location>
</feature>
<dbReference type="Pfam" id="PF04307">
    <property type="entry name" value="YdjM"/>
    <property type="match status" value="1"/>
</dbReference>
<feature type="transmembrane region" description="Helical" evidence="1">
    <location>
        <begin position="207"/>
        <end position="228"/>
    </location>
</feature>
<dbReference type="InterPro" id="IPR007404">
    <property type="entry name" value="YdjM-like"/>
</dbReference>
<keyword evidence="1" id="KW-0472">Membrane</keyword>
<feature type="transmembrane region" description="Helical" evidence="1">
    <location>
        <begin position="165"/>
        <end position="186"/>
    </location>
</feature>
<dbReference type="AlphaFoldDB" id="C9RE90"/>
<reference evidence="2" key="1">
    <citation type="submission" date="2009-10" db="EMBL/GenBank/DDBJ databases">
        <title>Complete sequence of chromosome of Methanocaldococcus vulcanius M7.</title>
        <authorList>
            <consortium name="US DOE Joint Genome Institute"/>
            <person name="Lucas S."/>
            <person name="Copeland A."/>
            <person name="Lapidus A."/>
            <person name="Glavina del Rio T."/>
            <person name="Dalin E."/>
            <person name="Tice H."/>
            <person name="Bruce D."/>
            <person name="Goodwin L."/>
            <person name="Pitluck S."/>
            <person name="Lcollab F.I."/>
            <person name="Brettin T."/>
            <person name="Detter J.C."/>
            <person name="Han C."/>
            <person name="Tapia R."/>
            <person name="Kuske C.R."/>
            <person name="Schmutz J."/>
            <person name="Larimer F."/>
            <person name="Land M."/>
            <person name="Hauser L."/>
            <person name="Kyrpides N."/>
            <person name="Ovchinikova G."/>
            <person name="Sieprawska-Lupa M."/>
            <person name="Whitman W.B."/>
            <person name="Woyke T."/>
        </authorList>
    </citation>
    <scope>NUCLEOTIDE SEQUENCE [LARGE SCALE GENOMIC DNA]</scope>
    <source>
        <strain evidence="2">M7</strain>
    </source>
</reference>
<keyword evidence="3" id="KW-1185">Reference proteome</keyword>
<dbReference type="STRING" id="579137.Metvu_0019"/>
<dbReference type="KEGG" id="mvu:Metvu_0019"/>
<name>C9RE90_METVM</name>
<dbReference type="GeneID" id="8512345"/>
<evidence type="ECO:0000256" key="1">
    <source>
        <dbReference type="SAM" id="Phobius"/>
    </source>
</evidence>
<accession>C9RE90</accession>
<evidence type="ECO:0000313" key="2">
    <source>
        <dbReference type="EMBL" id="ACX71892.1"/>
    </source>
</evidence>
<dbReference type="Proteomes" id="UP000002063">
    <property type="component" value="Chromosome"/>
</dbReference>
<dbReference type="RefSeq" id="WP_012819438.1">
    <property type="nucleotide sequence ID" value="NC_013407.1"/>
</dbReference>